<sequence length="628" mass="66060">MVKTHPKETMWNFLSASARPTKFEEQYHCYSAAYADKPTLEQGDKILLPPSAFDILARLQVDYPMLFQLQSQDRGTLTHCGVLEFTAEEGSCVIPFWMMQNLLIEEGAVLTVTNVSLPKANFVKFQAQHVDFLEISNPRAVLEHALRNFSCITKGDVICVPYNSKNYHFEIKEVRPQDAACIIETDCHVDFDAPRSSIGERDESKLDIASESPETKRLCTAGTSIERLSQSHPSSLSAASGCKRGEGGGEEGASASRIRIVDGKIVRSDENSAEAAVAASTVTEHLASQAGSTGVQPNAAIAVQSPTPDYWALNAGDGARLDGKAPSALKDKFGQEVDLRKIRAEAAARRAAEQAKNVALPVVGKTIKGEEVRVESGQGGDGGGPPVRKNKSRVGGKFSKLSAGTAFHGGSNQFTNTPPSGNGTSPNSASLANLPKQSAFAPPEHRSSACPSPTPSSLSATSGCKRGEGGGEEGALANQIRIVDGKIVRSDENSAEAAVAASTVTEHLASQAGSMGVQPNAAIAVQSPTPDYWVLNAGDGARLDGKAPSALKDKFGQEAAARRAAEQAKNVALTVVGKTIKGEEVRVESGMGGDGGGPPVRKNKSRVGGKFSKLKSAGTVFHGGSNQL</sequence>
<dbReference type="PANTHER" id="PTHR12555">
    <property type="entry name" value="UBIQUITIN FUSION DEGRADATON PROTEIN 1"/>
    <property type="match status" value="1"/>
</dbReference>
<dbReference type="InterPro" id="IPR004854">
    <property type="entry name" value="Ufd1-like"/>
</dbReference>
<keyword evidence="2" id="KW-0833">Ubl conjugation pathway</keyword>
<dbReference type="InterPro" id="IPR055418">
    <property type="entry name" value="UFD1_N2"/>
</dbReference>
<feature type="domain" description="Ubiquitin fusion degradation protein UFD1 N-terminal subdomain 2" evidence="5">
    <location>
        <begin position="119"/>
        <end position="194"/>
    </location>
</feature>
<comment type="caution">
    <text evidence="6">The sequence shown here is derived from an EMBL/GenBank/DDBJ whole genome shotgun (WGS) entry which is preliminary data.</text>
</comment>
<feature type="compositionally biased region" description="Low complexity" evidence="3">
    <location>
        <begin position="229"/>
        <end position="240"/>
    </location>
</feature>
<dbReference type="Gene3D" id="3.10.330.10">
    <property type="match status" value="1"/>
</dbReference>
<feature type="compositionally biased region" description="Low complexity" evidence="3">
    <location>
        <begin position="448"/>
        <end position="462"/>
    </location>
</feature>
<dbReference type="Pfam" id="PF03152">
    <property type="entry name" value="UFD1_N1"/>
    <property type="match status" value="1"/>
</dbReference>
<name>A0ABD3P924_9STRA</name>
<organism evidence="6 7">
    <name type="scientific">Cyclotella cryptica</name>
    <dbReference type="NCBI Taxonomy" id="29204"/>
    <lineage>
        <taxon>Eukaryota</taxon>
        <taxon>Sar</taxon>
        <taxon>Stramenopiles</taxon>
        <taxon>Ochrophyta</taxon>
        <taxon>Bacillariophyta</taxon>
        <taxon>Coscinodiscophyceae</taxon>
        <taxon>Thalassiosirophycidae</taxon>
        <taxon>Stephanodiscales</taxon>
        <taxon>Stephanodiscaceae</taxon>
        <taxon>Cyclotella</taxon>
    </lineage>
</organism>
<keyword evidence="7" id="KW-1185">Reference proteome</keyword>
<dbReference type="Pfam" id="PF24842">
    <property type="entry name" value="UFD1_N2"/>
    <property type="match status" value="1"/>
</dbReference>
<protein>
    <submittedName>
        <fullName evidence="6">Uncharacterized protein</fullName>
    </submittedName>
</protein>
<feature type="region of interest" description="Disordered" evidence="3">
    <location>
        <begin position="229"/>
        <end position="255"/>
    </location>
</feature>
<feature type="region of interest" description="Disordered" evidence="3">
    <location>
        <begin position="371"/>
        <end position="476"/>
    </location>
</feature>
<dbReference type="InterPro" id="IPR042299">
    <property type="entry name" value="Ufd1-like_Nn"/>
</dbReference>
<evidence type="ECO:0000259" key="5">
    <source>
        <dbReference type="Pfam" id="PF24842"/>
    </source>
</evidence>
<evidence type="ECO:0000256" key="1">
    <source>
        <dbReference type="ARBA" id="ARBA00006043"/>
    </source>
</evidence>
<dbReference type="PANTHER" id="PTHR12555:SF13">
    <property type="entry name" value="UBIQUITIN RECOGNITION FACTOR IN ER-ASSOCIATED DEGRADATION PROTEIN 1"/>
    <property type="match status" value="1"/>
</dbReference>
<gene>
    <name evidence="6" type="ORF">HJC23_004904</name>
</gene>
<evidence type="ECO:0000313" key="6">
    <source>
        <dbReference type="EMBL" id="KAL3782925.1"/>
    </source>
</evidence>
<evidence type="ECO:0000259" key="4">
    <source>
        <dbReference type="Pfam" id="PF03152"/>
    </source>
</evidence>
<feature type="region of interest" description="Disordered" evidence="3">
    <location>
        <begin position="586"/>
        <end position="611"/>
    </location>
</feature>
<dbReference type="Gene3D" id="2.40.40.50">
    <property type="entry name" value="Ubiquitin fusion degradation protein UFD1, N-terminal domain"/>
    <property type="match status" value="1"/>
</dbReference>
<feature type="domain" description="Ubiquitin fusion degradation protein UFD1 N-terminal subdomain 1" evidence="4">
    <location>
        <begin position="23"/>
        <end position="118"/>
    </location>
</feature>
<accession>A0ABD3P924</accession>
<proteinExistence type="inferred from homology"/>
<comment type="similarity">
    <text evidence="1">Belongs to the UFD1 family.</text>
</comment>
<dbReference type="InterPro" id="IPR055417">
    <property type="entry name" value="UFD1_N1"/>
</dbReference>
<dbReference type="AlphaFoldDB" id="A0ABD3P924"/>
<evidence type="ECO:0000256" key="3">
    <source>
        <dbReference type="SAM" id="MobiDB-lite"/>
    </source>
</evidence>
<evidence type="ECO:0000256" key="2">
    <source>
        <dbReference type="ARBA" id="ARBA00022786"/>
    </source>
</evidence>
<reference evidence="6 7" key="1">
    <citation type="journal article" date="2020" name="G3 (Bethesda)">
        <title>Improved Reference Genome for Cyclotella cryptica CCMP332, a Model for Cell Wall Morphogenesis, Salinity Adaptation, and Lipid Production in Diatoms (Bacillariophyta).</title>
        <authorList>
            <person name="Roberts W.R."/>
            <person name="Downey K.M."/>
            <person name="Ruck E.C."/>
            <person name="Traller J.C."/>
            <person name="Alverson A.J."/>
        </authorList>
    </citation>
    <scope>NUCLEOTIDE SEQUENCE [LARGE SCALE GENOMIC DNA]</scope>
    <source>
        <strain evidence="6 7">CCMP332</strain>
    </source>
</reference>
<dbReference type="Proteomes" id="UP001516023">
    <property type="component" value="Unassembled WGS sequence"/>
</dbReference>
<dbReference type="EMBL" id="JABMIG020000272">
    <property type="protein sequence ID" value="KAL3782925.1"/>
    <property type="molecule type" value="Genomic_DNA"/>
</dbReference>
<feature type="compositionally biased region" description="Polar residues" evidence="3">
    <location>
        <begin position="410"/>
        <end position="431"/>
    </location>
</feature>
<evidence type="ECO:0000313" key="7">
    <source>
        <dbReference type="Proteomes" id="UP001516023"/>
    </source>
</evidence>